<gene>
    <name evidence="7" type="ORF">BHR79_06160</name>
    <name evidence="8" type="ORF">EFE40_04095</name>
    <name evidence="9" type="ORF">SAMN04515625_1279</name>
</gene>
<dbReference type="Proteomes" id="UP000267921">
    <property type="component" value="Unassembled WGS sequence"/>
</dbReference>
<evidence type="ECO:0000313" key="11">
    <source>
        <dbReference type="Proteomes" id="UP000198669"/>
    </source>
</evidence>
<accession>A0A1L3Q2M2</accession>
<dbReference type="AlphaFoldDB" id="A0A1L3Q2M2"/>
<dbReference type="GeneID" id="30583332"/>
<dbReference type="EMBL" id="CP017921">
    <property type="protein sequence ID" value="APH39109.1"/>
    <property type="molecule type" value="Genomic_DNA"/>
</dbReference>
<evidence type="ECO:0000313" key="9">
    <source>
        <dbReference type="EMBL" id="SDW59084.1"/>
    </source>
</evidence>
<dbReference type="Pfam" id="PF06397">
    <property type="entry name" value="Desulfoferrod_N"/>
    <property type="match status" value="1"/>
</dbReference>
<sequence>MGVQKVGEKYICNICGNEVEVTEVGGGVLICCGEDMELME</sequence>
<dbReference type="RefSeq" id="WP_072561545.1">
    <property type="nucleotide sequence ID" value="NZ_CP017921.1"/>
</dbReference>
<protein>
    <submittedName>
        <fullName evidence="7 8">Desulfoferrodoxin</fullName>
    </submittedName>
</protein>
<dbReference type="SUPFAM" id="SSF57802">
    <property type="entry name" value="Rubredoxin-like"/>
    <property type="match status" value="1"/>
</dbReference>
<evidence type="ECO:0000256" key="4">
    <source>
        <dbReference type="ARBA" id="ARBA00023004"/>
    </source>
</evidence>
<evidence type="ECO:0000259" key="6">
    <source>
        <dbReference type="Pfam" id="PF06397"/>
    </source>
</evidence>
<evidence type="ECO:0000256" key="3">
    <source>
        <dbReference type="ARBA" id="ARBA00022982"/>
    </source>
</evidence>
<dbReference type="GO" id="GO:0005506">
    <property type="term" value="F:iron ion binding"/>
    <property type="evidence" value="ECO:0007669"/>
    <property type="project" value="InterPro"/>
</dbReference>
<keyword evidence="3" id="KW-0249">Electron transport</keyword>
<keyword evidence="4 5" id="KW-0408">Iron</keyword>
<keyword evidence="1" id="KW-0813">Transport</keyword>
<evidence type="ECO:0000256" key="2">
    <source>
        <dbReference type="ARBA" id="ARBA00022723"/>
    </source>
</evidence>
<evidence type="ECO:0000256" key="1">
    <source>
        <dbReference type="ARBA" id="ARBA00022448"/>
    </source>
</evidence>
<dbReference type="EMBL" id="FNMU01000003">
    <property type="protein sequence ID" value="SDW59084.1"/>
    <property type="molecule type" value="Genomic_DNA"/>
</dbReference>
<dbReference type="InterPro" id="IPR012002">
    <property type="entry name" value="Desulforedoxin"/>
</dbReference>
<dbReference type="Proteomes" id="UP000186879">
    <property type="component" value="Chromosome"/>
</dbReference>
<evidence type="ECO:0000313" key="12">
    <source>
        <dbReference type="Proteomes" id="UP000267921"/>
    </source>
</evidence>
<proteinExistence type="predicted"/>
<dbReference type="Proteomes" id="UP000198669">
    <property type="component" value="Unassembled WGS sequence"/>
</dbReference>
<dbReference type="STRING" id="2177.BHR79_06160"/>
<evidence type="ECO:0000313" key="10">
    <source>
        <dbReference type="Proteomes" id="UP000186879"/>
    </source>
</evidence>
<dbReference type="InterPro" id="IPR038094">
    <property type="entry name" value="Desulfoferrodoxin_N_sf"/>
</dbReference>
<dbReference type="InterPro" id="IPR004462">
    <property type="entry name" value="Desulfoferrodoxin_N"/>
</dbReference>
<evidence type="ECO:0000313" key="7">
    <source>
        <dbReference type="EMBL" id="APH39109.1"/>
    </source>
</evidence>
<dbReference type="EMBL" id="RJJG01000003">
    <property type="protein sequence ID" value="RNI09836.1"/>
    <property type="molecule type" value="Genomic_DNA"/>
</dbReference>
<keyword evidence="2 5" id="KW-0479">Metal-binding</keyword>
<name>A0A1L3Q2M2_9EURY</name>
<evidence type="ECO:0000313" key="8">
    <source>
        <dbReference type="EMBL" id="RNI09836.1"/>
    </source>
</evidence>
<feature type="domain" description="Desulfoferrodoxin N-terminal" evidence="6">
    <location>
        <begin position="6"/>
        <end position="39"/>
    </location>
</feature>
<feature type="binding site" evidence="5">
    <location>
        <position position="15"/>
    </location>
    <ligand>
        <name>Fe cation</name>
        <dbReference type="ChEBI" id="CHEBI:24875"/>
    </ligand>
</feature>
<dbReference type="NCBIfam" id="TIGR00319">
    <property type="entry name" value="desulf_FeS4"/>
    <property type="match status" value="1"/>
</dbReference>
<reference evidence="9 11" key="2">
    <citation type="submission" date="2016-10" db="EMBL/GenBank/DDBJ databases">
        <authorList>
            <person name="de Groot N.N."/>
        </authorList>
    </citation>
    <scope>NUCLEOTIDE SEQUENCE [LARGE SCALE GENOMIC DNA]</scope>
    <source>
        <strain evidence="9 11">Z-7982</strain>
    </source>
</reference>
<dbReference type="KEGG" id="mhaz:BHR79_06160"/>
<feature type="binding site" evidence="5">
    <location>
        <position position="31"/>
    </location>
    <ligand>
        <name>Fe cation</name>
        <dbReference type="ChEBI" id="CHEBI:24875"/>
    </ligand>
</feature>
<reference evidence="7 10" key="1">
    <citation type="submission" date="2016-10" db="EMBL/GenBank/DDBJ databases">
        <title>Methanohalophilus halophilus.</title>
        <authorList>
            <person name="L'haridon S."/>
        </authorList>
    </citation>
    <scope>NUCLEOTIDE SEQUENCE [LARGE SCALE GENOMIC DNA]</scope>
    <source>
        <strain evidence="7 10">Z-7982</strain>
    </source>
</reference>
<feature type="binding site" evidence="5">
    <location>
        <position position="32"/>
    </location>
    <ligand>
        <name>Fe cation</name>
        <dbReference type="ChEBI" id="CHEBI:24875"/>
    </ligand>
</feature>
<evidence type="ECO:0000256" key="5">
    <source>
        <dbReference type="PIRSR" id="PIRSR000075-1"/>
    </source>
</evidence>
<reference evidence="8 12" key="3">
    <citation type="submission" date="2018-10" db="EMBL/GenBank/DDBJ databases">
        <title>Cultivation of a novel Methanohalophilus strain from Kebrit Deep of the Red Sea and a genomic comparison of members of the genus Methanohalophilus.</title>
        <authorList>
            <person name="Guan Y."/>
            <person name="Ngugi D.K."/>
            <person name="Stingl U."/>
        </authorList>
    </citation>
    <scope>NUCLEOTIDE SEQUENCE [LARGE SCALE GENOMIC DNA]</scope>
    <source>
        <strain evidence="8 12">DSM 3094</strain>
    </source>
</reference>
<keyword evidence="10" id="KW-1185">Reference proteome</keyword>
<feature type="binding site" evidence="5">
    <location>
        <position position="12"/>
    </location>
    <ligand>
        <name>Fe cation</name>
        <dbReference type="ChEBI" id="CHEBI:24875"/>
    </ligand>
</feature>
<dbReference type="PIRSF" id="PIRSF000075">
    <property type="entry name" value="Desulforedoxin"/>
    <property type="match status" value="1"/>
</dbReference>
<comment type="cofactor">
    <cofactor evidence="5">
        <name>Fe cation</name>
        <dbReference type="ChEBI" id="CHEBI:24875"/>
    </cofactor>
    <text evidence="5">Binds 2 irons ions per subunit via 4 cysteine residues per iron.</text>
</comment>
<organism evidence="7 10">
    <name type="scientific">Methanohalophilus halophilus</name>
    <dbReference type="NCBI Taxonomy" id="2177"/>
    <lineage>
        <taxon>Archaea</taxon>
        <taxon>Methanobacteriati</taxon>
        <taxon>Methanobacteriota</taxon>
        <taxon>Stenosarchaea group</taxon>
        <taxon>Methanomicrobia</taxon>
        <taxon>Methanosarcinales</taxon>
        <taxon>Methanosarcinaceae</taxon>
        <taxon>Methanohalophilus</taxon>
    </lineage>
</organism>
<dbReference type="Gene3D" id="2.20.28.100">
    <property type="entry name" value="Desulphoferrodoxin, N-terminal domain"/>
    <property type="match status" value="1"/>
</dbReference>